<organism evidence="2 3">
    <name type="scientific">Streptomyces buecherae</name>
    <dbReference type="NCBI Taxonomy" id="2763006"/>
    <lineage>
        <taxon>Bacteria</taxon>
        <taxon>Bacillati</taxon>
        <taxon>Actinomycetota</taxon>
        <taxon>Actinomycetes</taxon>
        <taxon>Kitasatosporales</taxon>
        <taxon>Streptomycetaceae</taxon>
        <taxon>Streptomyces</taxon>
    </lineage>
</organism>
<reference evidence="2 3" key="1">
    <citation type="submission" date="2020-06" db="EMBL/GenBank/DDBJ databases">
        <title>Genome mining for natural products.</title>
        <authorList>
            <person name="Zhang B."/>
            <person name="Shi J."/>
            <person name="Ge H."/>
        </authorList>
    </citation>
    <scope>NUCLEOTIDE SEQUENCE [LARGE SCALE GENOMIC DNA]</scope>
    <source>
        <strain evidence="2 3">NA00687</strain>
    </source>
</reference>
<evidence type="ECO:0000313" key="3">
    <source>
        <dbReference type="Proteomes" id="UP000509303"/>
    </source>
</evidence>
<keyword evidence="1" id="KW-0472">Membrane</keyword>
<feature type="transmembrane region" description="Helical" evidence="1">
    <location>
        <begin position="84"/>
        <end position="111"/>
    </location>
</feature>
<keyword evidence="1" id="KW-0812">Transmembrane</keyword>
<gene>
    <name evidence="2" type="ORF">HUT08_29240</name>
</gene>
<sequence length="160" mass="16451">MGTGQLVLDGLVLLFGLVGVVLPGVPGPLLVWAGVLWWSMAEQTSVAWALLAGATAALLLNQALRWLLPARSMRGSGITRGTLLLAACTAGVGFVVLPVIGAAPGFLAGLYAAERVRLGAHGPAWVSTRDALRAIGFAVLVELVICLLITSAWLAAVLFG</sequence>
<evidence type="ECO:0000256" key="1">
    <source>
        <dbReference type="SAM" id="Phobius"/>
    </source>
</evidence>
<evidence type="ECO:0000313" key="2">
    <source>
        <dbReference type="EMBL" id="QKW52954.1"/>
    </source>
</evidence>
<dbReference type="RefSeq" id="WP_176164664.1">
    <property type="nucleotide sequence ID" value="NZ_CP054929.1"/>
</dbReference>
<accession>A0A7H8NER5</accession>
<dbReference type="Pfam" id="PF04306">
    <property type="entry name" value="DUF456"/>
    <property type="match status" value="1"/>
</dbReference>
<protein>
    <submittedName>
        <fullName evidence="2">DUF456 domain-containing protein</fullName>
    </submittedName>
</protein>
<dbReference type="AlphaFoldDB" id="A0A7H8NER5"/>
<dbReference type="InterPro" id="IPR007403">
    <property type="entry name" value="DUF456"/>
</dbReference>
<name>A0A7H8NER5_9ACTN</name>
<keyword evidence="1" id="KW-1133">Transmembrane helix</keyword>
<dbReference type="EMBL" id="CP054929">
    <property type="protein sequence ID" value="QKW52954.1"/>
    <property type="molecule type" value="Genomic_DNA"/>
</dbReference>
<keyword evidence="3" id="KW-1185">Reference proteome</keyword>
<proteinExistence type="predicted"/>
<feature type="transmembrane region" description="Helical" evidence="1">
    <location>
        <begin position="12"/>
        <end position="40"/>
    </location>
</feature>
<feature type="transmembrane region" description="Helical" evidence="1">
    <location>
        <begin position="131"/>
        <end position="159"/>
    </location>
</feature>
<dbReference type="Proteomes" id="UP000509303">
    <property type="component" value="Chromosome"/>
</dbReference>
<feature type="transmembrane region" description="Helical" evidence="1">
    <location>
        <begin position="46"/>
        <end position="64"/>
    </location>
</feature>